<dbReference type="InterPro" id="IPR050678">
    <property type="entry name" value="DNA_Partitioning_ATPase"/>
</dbReference>
<dbReference type="InterPro" id="IPR002586">
    <property type="entry name" value="CobQ/CobB/MinD/ParA_Nub-bd_dom"/>
</dbReference>
<name>A0ABP3VN17_9BURK</name>
<dbReference type="Pfam" id="PF01656">
    <property type="entry name" value="CbiA"/>
    <property type="match status" value="1"/>
</dbReference>
<evidence type="ECO:0000259" key="1">
    <source>
        <dbReference type="Pfam" id="PF01656"/>
    </source>
</evidence>
<keyword evidence="3" id="KW-1185">Reference proteome</keyword>
<evidence type="ECO:0000313" key="3">
    <source>
        <dbReference type="Proteomes" id="UP001500279"/>
    </source>
</evidence>
<sequence length="276" mass="29619">MPVVAVINRKGGSGKSTLATQLAGHFAQCGLKVMLGDVDRQQSSLAWLRRRATHPLARTAEILPWALDTRNARRPPPGVSHVVLDTPGGMHGLELARVVMNADMILVPVSPSAFDRESAAESLSELLRLPRVATGRCRLAVIGMRMDARSRDIALLNRWATSHQVCCLGALRDSRVYPRTAEDGLSLFDLPAEQVRTDLAQWQGLLDWVNNAPQGRQTSLAVGHAERTAMPAASVPKHSHPTRLGATGSPLAANGPAMLGLGQSLGRFFTALRSAA</sequence>
<dbReference type="PANTHER" id="PTHR13696:SF96">
    <property type="entry name" value="COBQ_COBB_MIND_PARA NUCLEOTIDE BINDING DOMAIN-CONTAINING PROTEIN"/>
    <property type="match status" value="1"/>
</dbReference>
<dbReference type="RefSeq" id="WP_141289636.1">
    <property type="nucleotide sequence ID" value="NZ_BAAAEW010000026.1"/>
</dbReference>
<organism evidence="2 3">
    <name type="scientific">Ideonella azotifigens</name>
    <dbReference type="NCBI Taxonomy" id="513160"/>
    <lineage>
        <taxon>Bacteria</taxon>
        <taxon>Pseudomonadati</taxon>
        <taxon>Pseudomonadota</taxon>
        <taxon>Betaproteobacteria</taxon>
        <taxon>Burkholderiales</taxon>
        <taxon>Sphaerotilaceae</taxon>
        <taxon>Ideonella</taxon>
    </lineage>
</organism>
<reference evidence="3" key="1">
    <citation type="journal article" date="2019" name="Int. J. Syst. Evol. Microbiol.">
        <title>The Global Catalogue of Microorganisms (GCM) 10K type strain sequencing project: providing services to taxonomists for standard genome sequencing and annotation.</title>
        <authorList>
            <consortium name="The Broad Institute Genomics Platform"/>
            <consortium name="The Broad Institute Genome Sequencing Center for Infectious Disease"/>
            <person name="Wu L."/>
            <person name="Ma J."/>
        </authorList>
    </citation>
    <scope>NUCLEOTIDE SEQUENCE [LARGE SCALE GENOMIC DNA]</scope>
    <source>
        <strain evidence="3">JCM 15503</strain>
    </source>
</reference>
<dbReference type="InterPro" id="IPR027417">
    <property type="entry name" value="P-loop_NTPase"/>
</dbReference>
<accession>A0ABP3VN17</accession>
<dbReference type="PANTHER" id="PTHR13696">
    <property type="entry name" value="P-LOOP CONTAINING NUCLEOSIDE TRIPHOSPHATE HYDROLASE"/>
    <property type="match status" value="1"/>
</dbReference>
<dbReference type="Proteomes" id="UP001500279">
    <property type="component" value="Unassembled WGS sequence"/>
</dbReference>
<dbReference type="EMBL" id="BAAAEW010000026">
    <property type="protein sequence ID" value="GAA0760377.1"/>
    <property type="molecule type" value="Genomic_DNA"/>
</dbReference>
<protein>
    <submittedName>
        <fullName evidence="2">ParA family protein</fullName>
    </submittedName>
</protein>
<gene>
    <name evidence="2" type="ORF">GCM10009107_42830</name>
</gene>
<dbReference type="CDD" id="cd02042">
    <property type="entry name" value="ParAB_family"/>
    <property type="match status" value="1"/>
</dbReference>
<comment type="caution">
    <text evidence="2">The sequence shown here is derived from an EMBL/GenBank/DDBJ whole genome shotgun (WGS) entry which is preliminary data.</text>
</comment>
<evidence type="ECO:0000313" key="2">
    <source>
        <dbReference type="EMBL" id="GAA0760377.1"/>
    </source>
</evidence>
<dbReference type="Gene3D" id="3.40.50.300">
    <property type="entry name" value="P-loop containing nucleotide triphosphate hydrolases"/>
    <property type="match status" value="1"/>
</dbReference>
<proteinExistence type="predicted"/>
<dbReference type="SUPFAM" id="SSF52540">
    <property type="entry name" value="P-loop containing nucleoside triphosphate hydrolases"/>
    <property type="match status" value="1"/>
</dbReference>
<feature type="domain" description="CobQ/CobB/MinD/ParA nucleotide binding" evidence="1">
    <location>
        <begin position="4"/>
        <end position="125"/>
    </location>
</feature>